<sequence length="608" mass="70381">MATAGPIGIPSGEILFDQNNVRSKHEGSHRTRVYNGYLQIQRTANGQAIIWKPKDTVAVARNGAEASGPVHYNGSGYNDSVVIGLEKGEDEVHIEEQPQGFFFYLQDMRSYHLSQRKNSIEMMVMLCDGARLPTLVFDVGKQQLFLAQLESEIQTRVSAKDKRLHIVVQEDADALQKSFDSLDLFQLDGGNRTLVSRFVRDPLPTFADGLAKVTHFFTQGQYQYTSRHISEAMLDLKPESVGTFRESFTIDADQEPGFNIVEPIPKLPPRINVTRSASLGLDEWATYFDIAGRIFDPNNLRERIFRGGCSPEIRPEAWKFLLGVYDFSKTAKEREAEHGKLTERYYRMKLQWKSMSPEQEARFAAFTLRKNLVEKDVNRTDRSVDIFARDGNEYLSMLSDVLMTYIMYDFDLGYVQGMSDLLSPILSVMQNEPDAFWCFSKFVSMIRYNFIDHGRMEEKEQQQLGIKRQLIQLHQLLSVATPSFTEYLDNHESGNLYFCFRWLLIWFKREFNFEDTKRLWEVLWTHLPCENFHLLFCVAILEEEQIRIMENNFGLNEILKHINDMCFKITLEDNLIRAEQLYFQLLGVPKAAKNLGFKELGEEVKQVI</sequence>
<proteinExistence type="predicted"/>
<dbReference type="OrthoDB" id="10264062at2759"/>
<evidence type="ECO:0000256" key="9">
    <source>
        <dbReference type="ARBA" id="ARBA00082539"/>
    </source>
</evidence>
<evidence type="ECO:0000256" key="8">
    <source>
        <dbReference type="ARBA" id="ARBA00067480"/>
    </source>
</evidence>
<comment type="function">
    <text evidence="6">Acts as a GTPase activating protein for RAB7A. Does not act on RAB4, RAB5 or RAB6.</text>
</comment>
<protein>
    <recommendedName>
        <fullName evidence="8">TBC1 domain family member 15</fullName>
    </recommendedName>
    <alternativeName>
        <fullName evidence="9">GTPase-activating protein RAB7</fullName>
    </alternativeName>
</protein>
<evidence type="ECO:0000313" key="12">
    <source>
        <dbReference type="Proteomes" id="UP000594260"/>
    </source>
</evidence>
<reference evidence="11" key="1">
    <citation type="submission" date="2021-01" db="UniProtKB">
        <authorList>
            <consortium name="EnsemblMetazoa"/>
        </authorList>
    </citation>
    <scope>IDENTIFICATION</scope>
</reference>
<dbReference type="SUPFAM" id="SSF47923">
    <property type="entry name" value="Ypt/Rab-GAP domain of gyp1p"/>
    <property type="match status" value="2"/>
</dbReference>
<dbReference type="Pfam" id="PF00566">
    <property type="entry name" value="RabGAP-TBC"/>
    <property type="match status" value="1"/>
</dbReference>
<evidence type="ECO:0000256" key="6">
    <source>
        <dbReference type="ARBA" id="ARBA00055283"/>
    </source>
</evidence>
<dbReference type="Gene3D" id="1.10.8.270">
    <property type="entry name" value="putative rabgap domain of human tbc1 domain family member 14 like domains"/>
    <property type="match status" value="1"/>
</dbReference>
<evidence type="ECO:0000256" key="2">
    <source>
        <dbReference type="ARBA" id="ARBA00022468"/>
    </source>
</evidence>
<evidence type="ECO:0000256" key="3">
    <source>
        <dbReference type="ARBA" id="ARBA00022490"/>
    </source>
</evidence>
<dbReference type="AlphaFoldDB" id="A0A7M7K1W6"/>
<dbReference type="SMART" id="SM00164">
    <property type="entry name" value="TBC"/>
    <property type="match status" value="1"/>
</dbReference>
<feature type="domain" description="Rab-GAP TBC" evidence="10">
    <location>
        <begin position="308"/>
        <end position="527"/>
    </location>
</feature>
<dbReference type="FunFam" id="1.10.472.80:FF:000005">
    <property type="entry name" value="TBC1 domain family member 15"/>
    <property type="match status" value="1"/>
</dbReference>
<evidence type="ECO:0000259" key="10">
    <source>
        <dbReference type="PROSITE" id="PS50086"/>
    </source>
</evidence>
<evidence type="ECO:0000313" key="11">
    <source>
        <dbReference type="EnsemblMetazoa" id="XP_022659245"/>
    </source>
</evidence>
<accession>A0A7M7K1W6</accession>
<dbReference type="FunFam" id="1.10.8.270:FF:000005">
    <property type="entry name" value="TBC1 domain family member 15"/>
    <property type="match status" value="1"/>
</dbReference>
<dbReference type="Gene3D" id="1.10.472.80">
    <property type="entry name" value="Ypt/Rab-GAP domain of gyp1p, domain 3"/>
    <property type="match status" value="1"/>
</dbReference>
<keyword evidence="4" id="KW-0597">Phosphoprotein</keyword>
<dbReference type="InParanoid" id="A0A7M7K1W6"/>
<dbReference type="CTD" id="33184"/>
<evidence type="ECO:0000256" key="7">
    <source>
        <dbReference type="ARBA" id="ARBA00065268"/>
    </source>
</evidence>
<dbReference type="EnsemblMetazoa" id="XM_022803510">
    <property type="protein sequence ID" value="XP_022659245"/>
    <property type="gene ID" value="LOC111249524"/>
</dbReference>
<evidence type="ECO:0000256" key="5">
    <source>
        <dbReference type="ARBA" id="ARBA00022990"/>
    </source>
</evidence>
<keyword evidence="2" id="KW-0343">GTPase activation</keyword>
<dbReference type="RefSeq" id="XP_022659245.1">
    <property type="nucleotide sequence ID" value="XM_022803510.1"/>
</dbReference>
<keyword evidence="3" id="KW-0963">Cytoplasm</keyword>
<dbReference type="InterPro" id="IPR000195">
    <property type="entry name" value="Rab-GAP-TBC_dom"/>
</dbReference>
<keyword evidence="12" id="KW-1185">Reference proteome</keyword>
<organism evidence="11 12">
    <name type="scientific">Varroa destructor</name>
    <name type="common">Honeybee mite</name>
    <dbReference type="NCBI Taxonomy" id="109461"/>
    <lineage>
        <taxon>Eukaryota</taxon>
        <taxon>Metazoa</taxon>
        <taxon>Ecdysozoa</taxon>
        <taxon>Arthropoda</taxon>
        <taxon>Chelicerata</taxon>
        <taxon>Arachnida</taxon>
        <taxon>Acari</taxon>
        <taxon>Parasitiformes</taxon>
        <taxon>Mesostigmata</taxon>
        <taxon>Gamasina</taxon>
        <taxon>Dermanyssoidea</taxon>
        <taxon>Varroidae</taxon>
        <taxon>Varroa</taxon>
    </lineage>
</organism>
<dbReference type="GO" id="GO:0005737">
    <property type="term" value="C:cytoplasm"/>
    <property type="evidence" value="ECO:0007669"/>
    <property type="project" value="UniProtKB-SubCell"/>
</dbReference>
<evidence type="ECO:0000256" key="1">
    <source>
        <dbReference type="ARBA" id="ARBA00004496"/>
    </source>
</evidence>
<dbReference type="PROSITE" id="PS50086">
    <property type="entry name" value="TBC_RABGAP"/>
    <property type="match status" value="1"/>
</dbReference>
<evidence type="ECO:0000256" key="4">
    <source>
        <dbReference type="ARBA" id="ARBA00022553"/>
    </source>
</evidence>
<name>A0A7M7K1W6_VARDE</name>
<dbReference type="PANTHER" id="PTHR22957">
    <property type="entry name" value="TBC1 DOMAIN FAMILY MEMBER GTPASE-ACTIVATING PROTEIN"/>
    <property type="match status" value="1"/>
</dbReference>
<dbReference type="KEGG" id="vde:111249524"/>
<comment type="subcellular location">
    <subcellularLocation>
        <location evidence="1">Cytoplasm</location>
    </subcellularLocation>
</comment>
<comment type="subunit">
    <text evidence="7">Interacts with non-phosphorylated form of RAB8A; phosphorylation of RAB8A at 'Thr-72' disrupts this interaction. Interacts with ARMC12.</text>
</comment>
<dbReference type="GeneID" id="111249524"/>
<dbReference type="GO" id="GO:0005096">
    <property type="term" value="F:GTPase activator activity"/>
    <property type="evidence" value="ECO:0007669"/>
    <property type="project" value="UniProtKB-KW"/>
</dbReference>
<dbReference type="Proteomes" id="UP000594260">
    <property type="component" value="Unplaced"/>
</dbReference>
<dbReference type="PANTHER" id="PTHR22957:SF645">
    <property type="entry name" value="LD27216P"/>
    <property type="match status" value="1"/>
</dbReference>
<keyword evidence="5" id="KW-0007">Acetylation</keyword>
<dbReference type="Gene3D" id="2.30.29.230">
    <property type="match status" value="1"/>
</dbReference>
<dbReference type="InterPro" id="IPR035969">
    <property type="entry name" value="Rab-GAP_TBC_sf"/>
</dbReference>